<dbReference type="STRING" id="660518.SAMN05216218_107198"/>
<dbReference type="AlphaFoldDB" id="A0A1G7MB37"/>
<evidence type="ECO:0000313" key="5">
    <source>
        <dbReference type="EMBL" id="SDF58856.1"/>
    </source>
</evidence>
<dbReference type="Gene3D" id="2.40.50.140">
    <property type="entry name" value="Nucleic acid-binding proteins"/>
    <property type="match status" value="1"/>
</dbReference>
<dbReference type="SUPFAM" id="SSF50249">
    <property type="entry name" value="Nucleic acid-binding proteins"/>
    <property type="match status" value="1"/>
</dbReference>
<accession>A0A1G7MB37</accession>
<evidence type="ECO:0000256" key="2">
    <source>
        <dbReference type="ARBA" id="ARBA00022884"/>
    </source>
</evidence>
<dbReference type="GO" id="GO:0000049">
    <property type="term" value="F:tRNA binding"/>
    <property type="evidence" value="ECO:0007669"/>
    <property type="project" value="UniProtKB-UniRule"/>
</dbReference>
<dbReference type="PROSITE" id="PS50886">
    <property type="entry name" value="TRBD"/>
    <property type="match status" value="1"/>
</dbReference>
<protein>
    <submittedName>
        <fullName evidence="5">tRNA-binding protein</fullName>
    </submittedName>
</protein>
<name>A0A1G7MB37_9EURY</name>
<dbReference type="InterPro" id="IPR051270">
    <property type="entry name" value="Tyrosine-tRNA_ligase_regulator"/>
</dbReference>
<proteinExistence type="predicted"/>
<organism evidence="5 6">
    <name type="scientific">Halorientalis regularis</name>
    <dbReference type="NCBI Taxonomy" id="660518"/>
    <lineage>
        <taxon>Archaea</taxon>
        <taxon>Methanobacteriati</taxon>
        <taxon>Methanobacteriota</taxon>
        <taxon>Stenosarchaea group</taxon>
        <taxon>Halobacteria</taxon>
        <taxon>Halobacteriales</taxon>
        <taxon>Haloarculaceae</taxon>
        <taxon>Halorientalis</taxon>
    </lineage>
</organism>
<sequence>MGIEEADIDPERFLEDVEMRIGTVRSAEPFPEARKDVYKLEVDFGSETRQSAAGLTDNYGPDELEGRQVLAVVNLGTVTIAGFESQCLVTGVDDPEGDVVYLQPEREVPDGTRVY</sequence>
<dbReference type="InterPro" id="IPR002547">
    <property type="entry name" value="tRNA-bd_dom"/>
</dbReference>
<evidence type="ECO:0000259" key="4">
    <source>
        <dbReference type="PROSITE" id="PS50886"/>
    </source>
</evidence>
<dbReference type="CDD" id="cd02798">
    <property type="entry name" value="tRNA_bind_CsaA"/>
    <property type="match status" value="1"/>
</dbReference>
<gene>
    <name evidence="5" type="ORF">SAMN05216218_107198</name>
</gene>
<dbReference type="RefSeq" id="WP_092691895.1">
    <property type="nucleotide sequence ID" value="NZ_FNBK01000007.1"/>
</dbReference>
<dbReference type="InterPro" id="IPR012340">
    <property type="entry name" value="NA-bd_OB-fold"/>
</dbReference>
<evidence type="ECO:0000313" key="6">
    <source>
        <dbReference type="Proteomes" id="UP000199076"/>
    </source>
</evidence>
<dbReference type="PANTHER" id="PTHR11586:SF37">
    <property type="entry name" value="TRNA-BINDING DOMAIN-CONTAINING PROTEIN"/>
    <property type="match status" value="1"/>
</dbReference>
<feature type="domain" description="TRNA-binding" evidence="4">
    <location>
        <begin position="13"/>
        <end position="115"/>
    </location>
</feature>
<keyword evidence="1 3" id="KW-0820">tRNA-binding</keyword>
<dbReference type="Pfam" id="PF01588">
    <property type="entry name" value="tRNA_bind"/>
    <property type="match status" value="1"/>
</dbReference>
<dbReference type="Proteomes" id="UP000199076">
    <property type="component" value="Unassembled WGS sequence"/>
</dbReference>
<reference evidence="6" key="1">
    <citation type="submission" date="2016-10" db="EMBL/GenBank/DDBJ databases">
        <authorList>
            <person name="Varghese N."/>
            <person name="Submissions S."/>
        </authorList>
    </citation>
    <scope>NUCLEOTIDE SEQUENCE [LARGE SCALE GENOMIC DNA]</scope>
    <source>
        <strain evidence="6">IBRC-M 10760</strain>
    </source>
</reference>
<dbReference type="OrthoDB" id="30609at2157"/>
<keyword evidence="6" id="KW-1185">Reference proteome</keyword>
<evidence type="ECO:0000256" key="3">
    <source>
        <dbReference type="PROSITE-ProRule" id="PRU00209"/>
    </source>
</evidence>
<keyword evidence="2 3" id="KW-0694">RNA-binding</keyword>
<dbReference type="PANTHER" id="PTHR11586">
    <property type="entry name" value="TRNA-AMINOACYLATION COFACTOR ARC1 FAMILY MEMBER"/>
    <property type="match status" value="1"/>
</dbReference>
<dbReference type="EMBL" id="FNBK01000007">
    <property type="protein sequence ID" value="SDF58856.1"/>
    <property type="molecule type" value="Genomic_DNA"/>
</dbReference>
<evidence type="ECO:0000256" key="1">
    <source>
        <dbReference type="ARBA" id="ARBA00022555"/>
    </source>
</evidence>